<dbReference type="InterPro" id="IPR036938">
    <property type="entry name" value="PAP2/HPO_sf"/>
</dbReference>
<dbReference type="InterPro" id="IPR000326">
    <property type="entry name" value="PAP2/HPO"/>
</dbReference>
<dbReference type="AlphaFoldDB" id="A0A1G5Z2E3"/>
<dbReference type="Gene3D" id="1.10.606.20">
    <property type="match status" value="1"/>
</dbReference>
<reference evidence="3" key="1">
    <citation type="submission" date="2016-10" db="EMBL/GenBank/DDBJ databases">
        <authorList>
            <person name="Varghese N."/>
            <person name="Submissions S."/>
        </authorList>
    </citation>
    <scope>NUCLEOTIDE SEQUENCE [LARGE SCALE GENOMIC DNA]</scope>
    <source>
        <strain evidence="3">DSM 22703</strain>
    </source>
</reference>
<proteinExistence type="predicted"/>
<keyword evidence="3" id="KW-1185">Reference proteome</keyword>
<evidence type="ECO:0000259" key="1">
    <source>
        <dbReference type="Pfam" id="PF01569"/>
    </source>
</evidence>
<feature type="domain" description="Phosphatidic acid phosphatase type 2/haloperoxidase" evidence="1">
    <location>
        <begin position="404"/>
        <end position="505"/>
    </location>
</feature>
<sequence length="513" mass="57167">MKIQLRYLFLFTSLAALTVSCMEELPTRLEYEGYEYSELDENAGTWNLILMAGKEQVSIPDPAAVGSAALNQQLQEVKSKIANSTAAQRESANYWTNNSLLRWNEIALELSVKYNLIPGPNSDGTYTLPNPANPAATPNFPFAHPPYISRMLAYLSVAQYDGLITAWHYKKKFGRPAPYKLDPQIKSAYEENGLNSYPSDGAVVAITSRDILSVMFPLEKEYLNKLAEAHLESLVLAGINVSSDIEAGKIIGTEVSKIALARANTDGMKSAQTPKSVSDSIKNAAFQHFGWKWENMESPQRPVGLTPLFGKVKMWNVPTVEEVRPRVPPAPGSEEFNRDAEELKRFAAKLTTEQRRIANFWNDGINTYSPPGHWNRFAKEAVVKYRLSPVRTARVFAYMNMAIVDAGISCWDAKYYYHYPRPIQTIPGFKTILGTPNFPAYTSGHSTFSAAASEVLAHFFPSDAAKFRKWADEAAMSRIYGGIHYRFDAEEGLAQGRAVAAFTVAKAKRDQVD</sequence>
<dbReference type="STRING" id="279824.SAMN03080617_03152"/>
<evidence type="ECO:0000313" key="3">
    <source>
        <dbReference type="Proteomes" id="UP000198756"/>
    </source>
</evidence>
<dbReference type="PANTHER" id="PTHR34599">
    <property type="entry name" value="PEROXIDASE-RELATED"/>
    <property type="match status" value="1"/>
</dbReference>
<dbReference type="PROSITE" id="PS51257">
    <property type="entry name" value="PROKAR_LIPOPROTEIN"/>
    <property type="match status" value="1"/>
</dbReference>
<dbReference type="EMBL" id="FMXE01000025">
    <property type="protein sequence ID" value="SDA89249.1"/>
    <property type="molecule type" value="Genomic_DNA"/>
</dbReference>
<protein>
    <submittedName>
        <fullName evidence="2">PAP2 superfamily protein</fullName>
    </submittedName>
</protein>
<dbReference type="RefSeq" id="WP_092731769.1">
    <property type="nucleotide sequence ID" value="NZ_FMXE01000025.1"/>
</dbReference>
<dbReference type="Proteomes" id="UP000198756">
    <property type="component" value="Unassembled WGS sequence"/>
</dbReference>
<evidence type="ECO:0000313" key="2">
    <source>
        <dbReference type="EMBL" id="SDA89249.1"/>
    </source>
</evidence>
<accession>A0A1G5Z2E3</accession>
<dbReference type="SUPFAM" id="SSF48317">
    <property type="entry name" value="Acid phosphatase/Vanadium-dependent haloperoxidase"/>
    <property type="match status" value="2"/>
</dbReference>
<dbReference type="PANTHER" id="PTHR34599:SF1">
    <property type="entry name" value="PHOSPHATIDIC ACID PHOSPHATASE TYPE 2_HALOPEROXIDASE DOMAIN-CONTAINING PROTEIN"/>
    <property type="match status" value="1"/>
</dbReference>
<dbReference type="Pfam" id="PF01569">
    <property type="entry name" value="PAP2"/>
    <property type="match status" value="1"/>
</dbReference>
<dbReference type="CDD" id="cd03398">
    <property type="entry name" value="PAP2_haloperoxidase"/>
    <property type="match status" value="1"/>
</dbReference>
<name>A0A1G5Z2E3_9BACT</name>
<gene>
    <name evidence="2" type="ORF">SAMN03080617_03152</name>
</gene>
<dbReference type="InterPro" id="IPR052559">
    <property type="entry name" value="V-haloperoxidase"/>
</dbReference>
<organism evidence="2 3">
    <name type="scientific">Algoriphagus alkaliphilus</name>
    <dbReference type="NCBI Taxonomy" id="279824"/>
    <lineage>
        <taxon>Bacteria</taxon>
        <taxon>Pseudomonadati</taxon>
        <taxon>Bacteroidota</taxon>
        <taxon>Cytophagia</taxon>
        <taxon>Cytophagales</taxon>
        <taxon>Cyclobacteriaceae</taxon>
        <taxon>Algoriphagus</taxon>
    </lineage>
</organism>
<dbReference type="OrthoDB" id="7793240at2"/>